<dbReference type="STRING" id="698738.OLEAN_C26450"/>
<dbReference type="OrthoDB" id="9813518at2"/>
<feature type="transmembrane region" description="Helical" evidence="1">
    <location>
        <begin position="357"/>
        <end position="378"/>
    </location>
</feature>
<keyword evidence="1" id="KW-0812">Transmembrane</keyword>
<dbReference type="SUPFAM" id="SSF81324">
    <property type="entry name" value="Voltage-gated potassium channels"/>
    <property type="match status" value="1"/>
</dbReference>
<dbReference type="AlphaFoldDB" id="R4YNY5"/>
<sequence length="383" mass="43930">MIRGLDYSNFIQYLKTQLEESSREEVNGVEVFFDYYLDYPPDGLDEGDSDFFREEIDRLVQAQIFYLNNMLSENESTWLTIDDDKWKLNPSAVEKKSDDQSELFKRLAVEEKALFELSMLEVDESLRKKLVGFYNQKVKKYGGDKEKLLIIKLIVDSYQYAVSDNCNYVDYMSAAGEIGGQLEEKGCYKYYEQAGKYYRNKYEHEESAKQFGLAIDAAKTCKEDNDVILCLTKNMRIQYELCGDEDGAATAFVHENDLKALVDGRIRIKIVLSILRVLSDYCQNPKKVAFWAFILILLSALLYGFSGITPSGSCAQTFFTSGKNLFRVFFDSIYFSIVTFTTLGYGDFSPSNDFSRFVANIEALGGLFFTSLFLVSIVRKYGR</sequence>
<organism evidence="3 4">
    <name type="scientific">Oleispira antarctica RB-8</name>
    <dbReference type="NCBI Taxonomy" id="698738"/>
    <lineage>
        <taxon>Bacteria</taxon>
        <taxon>Pseudomonadati</taxon>
        <taxon>Pseudomonadota</taxon>
        <taxon>Gammaproteobacteria</taxon>
        <taxon>Oceanospirillales</taxon>
        <taxon>Oceanospirillaceae</taxon>
        <taxon>Oleispira</taxon>
    </lineage>
</organism>
<keyword evidence="1" id="KW-1133">Transmembrane helix</keyword>
<dbReference type="HOGENOM" id="CLU_721273_0_0_6"/>
<dbReference type="Gene3D" id="1.10.287.70">
    <property type="match status" value="1"/>
</dbReference>
<accession>R4YNY5</accession>
<evidence type="ECO:0000313" key="3">
    <source>
        <dbReference type="EMBL" id="CCK76821.1"/>
    </source>
</evidence>
<dbReference type="KEGG" id="oai:OLEAN_C26450"/>
<evidence type="ECO:0000259" key="2">
    <source>
        <dbReference type="Pfam" id="PF07885"/>
    </source>
</evidence>
<feature type="domain" description="Potassium channel" evidence="2">
    <location>
        <begin position="327"/>
        <end position="379"/>
    </location>
</feature>
<dbReference type="Pfam" id="PF07885">
    <property type="entry name" value="Ion_trans_2"/>
    <property type="match status" value="1"/>
</dbReference>
<dbReference type="PATRIC" id="fig|698738.3.peg.2744"/>
<evidence type="ECO:0000313" key="4">
    <source>
        <dbReference type="Proteomes" id="UP000032749"/>
    </source>
</evidence>
<dbReference type="InterPro" id="IPR013099">
    <property type="entry name" value="K_chnl_dom"/>
</dbReference>
<protein>
    <recommendedName>
        <fullName evidence="2">Potassium channel domain-containing protein</fullName>
    </recommendedName>
</protein>
<keyword evidence="1" id="KW-0472">Membrane</keyword>
<gene>
    <name evidence="3" type="ORF">OLEAN_C26450</name>
</gene>
<dbReference type="Proteomes" id="UP000032749">
    <property type="component" value="Chromosome"/>
</dbReference>
<dbReference type="EMBL" id="FO203512">
    <property type="protein sequence ID" value="CCK76821.1"/>
    <property type="molecule type" value="Genomic_DNA"/>
</dbReference>
<name>R4YNY5_OLEAN</name>
<feature type="transmembrane region" description="Helical" evidence="1">
    <location>
        <begin position="288"/>
        <end position="305"/>
    </location>
</feature>
<feature type="transmembrane region" description="Helical" evidence="1">
    <location>
        <begin position="325"/>
        <end position="345"/>
    </location>
</feature>
<keyword evidence="4" id="KW-1185">Reference proteome</keyword>
<reference evidence="3 4" key="1">
    <citation type="journal article" date="2013" name="Nat. Commun.">
        <title>Genome sequence and functional genomic analysis of the oil-degrading bacterium Oleispira antarctica.</title>
        <authorList>
            <person name="Kube M."/>
            <person name="Chernikova T.N."/>
            <person name="Al-Ramahi Y."/>
            <person name="Beloqui A."/>
            <person name="Lopez-Cortez N."/>
            <person name="Guazzaroni M.E."/>
            <person name="Heipieper H.J."/>
            <person name="Klages S."/>
            <person name="Kotsyurbenko O.R."/>
            <person name="Langer I."/>
            <person name="Nechitaylo T.Y."/>
            <person name="Lunsdorf H."/>
            <person name="Fernandez M."/>
            <person name="Juarez S."/>
            <person name="Ciordia S."/>
            <person name="Singer A."/>
            <person name="Kagan O."/>
            <person name="Egorova O."/>
            <person name="Petit P.A."/>
            <person name="Stogios P."/>
            <person name="Kim Y."/>
            <person name="Tchigvintsev A."/>
            <person name="Flick R."/>
            <person name="Denaro R."/>
            <person name="Genovese M."/>
            <person name="Albar J.P."/>
            <person name="Reva O.N."/>
            <person name="Martinez-Gomariz M."/>
            <person name="Tran H."/>
            <person name="Ferrer M."/>
            <person name="Savchenko A."/>
            <person name="Yakunin A.F."/>
            <person name="Yakimov M.M."/>
            <person name="Golyshina O.V."/>
            <person name="Reinhardt R."/>
            <person name="Golyshin P.N."/>
        </authorList>
    </citation>
    <scope>NUCLEOTIDE SEQUENCE [LARGE SCALE GENOMIC DNA]</scope>
</reference>
<proteinExistence type="predicted"/>
<evidence type="ECO:0000256" key="1">
    <source>
        <dbReference type="SAM" id="Phobius"/>
    </source>
</evidence>